<dbReference type="GO" id="GO:0003700">
    <property type="term" value="F:DNA-binding transcription factor activity"/>
    <property type="evidence" value="ECO:0007669"/>
    <property type="project" value="InterPro"/>
</dbReference>
<gene>
    <name evidence="5" type="ORF">IAA84_09065</name>
</gene>
<dbReference type="GO" id="GO:0043565">
    <property type="term" value="F:sequence-specific DNA binding"/>
    <property type="evidence" value="ECO:0007669"/>
    <property type="project" value="InterPro"/>
</dbReference>
<protein>
    <submittedName>
        <fullName evidence="5">Helix-turn-helix transcriptional regulator</fullName>
    </submittedName>
</protein>
<dbReference type="AlphaFoldDB" id="A0A9D1K643"/>
<dbReference type="PRINTS" id="PR00032">
    <property type="entry name" value="HTHARAC"/>
</dbReference>
<comment type="caution">
    <text evidence="5">The sequence shown here is derived from an EMBL/GenBank/DDBJ whole genome shotgun (WGS) entry which is preliminary data.</text>
</comment>
<dbReference type="SUPFAM" id="SSF46689">
    <property type="entry name" value="Homeodomain-like"/>
    <property type="match status" value="2"/>
</dbReference>
<feature type="domain" description="HTH araC/xylS-type" evidence="4">
    <location>
        <begin position="176"/>
        <end position="274"/>
    </location>
</feature>
<dbReference type="InterPro" id="IPR020449">
    <property type="entry name" value="Tscrpt_reg_AraC-type_HTH"/>
</dbReference>
<evidence type="ECO:0000259" key="4">
    <source>
        <dbReference type="PROSITE" id="PS01124"/>
    </source>
</evidence>
<keyword evidence="1" id="KW-0805">Transcription regulation</keyword>
<dbReference type="PANTHER" id="PTHR43280">
    <property type="entry name" value="ARAC-FAMILY TRANSCRIPTIONAL REGULATOR"/>
    <property type="match status" value="1"/>
</dbReference>
<name>A0A9D1K643_9FIRM</name>
<dbReference type="Gene3D" id="1.10.10.60">
    <property type="entry name" value="Homeodomain-like"/>
    <property type="match status" value="2"/>
</dbReference>
<proteinExistence type="predicted"/>
<dbReference type="InterPro" id="IPR009057">
    <property type="entry name" value="Homeodomain-like_sf"/>
</dbReference>
<evidence type="ECO:0000313" key="6">
    <source>
        <dbReference type="Proteomes" id="UP000824140"/>
    </source>
</evidence>
<organism evidence="5 6">
    <name type="scientific">Candidatus Alectryocaccomicrobium excrementavium</name>
    <dbReference type="NCBI Taxonomy" id="2840668"/>
    <lineage>
        <taxon>Bacteria</taxon>
        <taxon>Bacillati</taxon>
        <taxon>Bacillota</taxon>
        <taxon>Clostridia</taxon>
        <taxon>Candidatus Alectryocaccomicrobium</taxon>
    </lineage>
</organism>
<dbReference type="SMART" id="SM00342">
    <property type="entry name" value="HTH_ARAC"/>
    <property type="match status" value="1"/>
</dbReference>
<dbReference type="PANTHER" id="PTHR43280:SF30">
    <property type="entry name" value="MMSAB OPERON REGULATORY PROTEIN"/>
    <property type="match status" value="1"/>
</dbReference>
<dbReference type="EMBL" id="DVJN01000183">
    <property type="protein sequence ID" value="HIS93149.1"/>
    <property type="molecule type" value="Genomic_DNA"/>
</dbReference>
<evidence type="ECO:0000256" key="2">
    <source>
        <dbReference type="ARBA" id="ARBA00023125"/>
    </source>
</evidence>
<dbReference type="Proteomes" id="UP000824140">
    <property type="component" value="Unassembled WGS sequence"/>
</dbReference>
<accession>A0A9D1K643</accession>
<reference evidence="5" key="1">
    <citation type="submission" date="2020-10" db="EMBL/GenBank/DDBJ databases">
        <authorList>
            <person name="Gilroy R."/>
        </authorList>
    </citation>
    <scope>NUCLEOTIDE SEQUENCE</scope>
    <source>
        <strain evidence="5">13766</strain>
    </source>
</reference>
<dbReference type="InterPro" id="IPR018060">
    <property type="entry name" value="HTH_AraC"/>
</dbReference>
<dbReference type="InterPro" id="IPR018062">
    <property type="entry name" value="HTH_AraC-typ_CS"/>
</dbReference>
<reference evidence="5" key="2">
    <citation type="journal article" date="2021" name="PeerJ">
        <title>Extensive microbial diversity within the chicken gut microbiome revealed by metagenomics and culture.</title>
        <authorList>
            <person name="Gilroy R."/>
            <person name="Ravi A."/>
            <person name="Getino M."/>
            <person name="Pursley I."/>
            <person name="Horton D.L."/>
            <person name="Alikhan N.F."/>
            <person name="Baker D."/>
            <person name="Gharbi K."/>
            <person name="Hall N."/>
            <person name="Watson M."/>
            <person name="Adriaenssens E.M."/>
            <person name="Foster-Nyarko E."/>
            <person name="Jarju S."/>
            <person name="Secka A."/>
            <person name="Antonio M."/>
            <person name="Oren A."/>
            <person name="Chaudhuri R.R."/>
            <person name="La Ragione R."/>
            <person name="Hildebrand F."/>
            <person name="Pallen M.J."/>
        </authorList>
    </citation>
    <scope>NUCLEOTIDE SEQUENCE</scope>
    <source>
        <strain evidence="5">13766</strain>
    </source>
</reference>
<evidence type="ECO:0000256" key="1">
    <source>
        <dbReference type="ARBA" id="ARBA00023015"/>
    </source>
</evidence>
<evidence type="ECO:0000256" key="3">
    <source>
        <dbReference type="ARBA" id="ARBA00023163"/>
    </source>
</evidence>
<keyword evidence="2" id="KW-0238">DNA-binding</keyword>
<keyword evidence="3" id="KW-0804">Transcription</keyword>
<evidence type="ECO:0000313" key="5">
    <source>
        <dbReference type="EMBL" id="HIS93149.1"/>
    </source>
</evidence>
<dbReference type="Pfam" id="PF12833">
    <property type="entry name" value="HTH_18"/>
    <property type="match status" value="1"/>
</dbReference>
<dbReference type="PROSITE" id="PS00041">
    <property type="entry name" value="HTH_ARAC_FAMILY_1"/>
    <property type="match status" value="1"/>
</dbReference>
<sequence length="274" mass="32136">MEERVLSMEELRRESLTACDIRVVPQHWEDGEDYTGFWAKPRPHSSFFFIFADMAVTYTMADGRKYLGLKNDLFYLPRGVRYTVDFARREMGNGPDTYVLDFDLFDARGKRVMLGHDVAQYHIQSRPLNDSILQKIYAVCHDEYKNQLYLLSLFFELLNAICSSVSQEHSNFYVIRRGVELLRQEWEKNERIARYAQACGVSESHFRALFHQWAGMGPVQYRNRLRISHAQSYLVNSPMRVDKIAAMVGFDDVFYFSRLFKKITGVSPRAYRGQ</sequence>
<dbReference type="PROSITE" id="PS01124">
    <property type="entry name" value="HTH_ARAC_FAMILY_2"/>
    <property type="match status" value="1"/>
</dbReference>